<organism evidence="2 3">
    <name type="scientific">Actinoplanes regularis</name>
    <dbReference type="NCBI Taxonomy" id="52697"/>
    <lineage>
        <taxon>Bacteria</taxon>
        <taxon>Bacillati</taxon>
        <taxon>Actinomycetota</taxon>
        <taxon>Actinomycetes</taxon>
        <taxon>Micromonosporales</taxon>
        <taxon>Micromonosporaceae</taxon>
        <taxon>Actinoplanes</taxon>
    </lineage>
</organism>
<feature type="region of interest" description="Disordered" evidence="1">
    <location>
        <begin position="1"/>
        <end position="58"/>
    </location>
</feature>
<evidence type="ECO:0000256" key="1">
    <source>
        <dbReference type="SAM" id="MobiDB-lite"/>
    </source>
</evidence>
<feature type="compositionally biased region" description="Pro residues" evidence="1">
    <location>
        <begin position="167"/>
        <end position="177"/>
    </location>
</feature>
<proteinExistence type="predicted"/>
<dbReference type="EMBL" id="FZNR01000001">
    <property type="protein sequence ID" value="SNR27749.1"/>
    <property type="molecule type" value="Genomic_DNA"/>
</dbReference>
<dbReference type="Proteomes" id="UP000198415">
    <property type="component" value="Unassembled WGS sequence"/>
</dbReference>
<feature type="compositionally biased region" description="Basic and acidic residues" evidence="1">
    <location>
        <begin position="219"/>
        <end position="274"/>
    </location>
</feature>
<evidence type="ECO:0000313" key="2">
    <source>
        <dbReference type="EMBL" id="SNR27749.1"/>
    </source>
</evidence>
<protein>
    <submittedName>
        <fullName evidence="2">Uncharacterized protein</fullName>
    </submittedName>
</protein>
<feature type="compositionally biased region" description="Basic residues" evidence="1">
    <location>
        <begin position="360"/>
        <end position="369"/>
    </location>
</feature>
<reference evidence="2 3" key="1">
    <citation type="submission" date="2017-06" db="EMBL/GenBank/DDBJ databases">
        <authorList>
            <person name="Kim H.J."/>
            <person name="Triplett B.A."/>
        </authorList>
    </citation>
    <scope>NUCLEOTIDE SEQUENCE [LARGE SCALE GENOMIC DNA]</scope>
    <source>
        <strain evidence="2 3">DSM 43151</strain>
    </source>
</reference>
<sequence>MLRRARAEWTDIPARTAQPRPTGGAEAISLRIRPGHGGGPSSMPRHPRSATPCPGPVGDRLGKVRAAGDLVRPLAAHTAQANADLVCAHEADRLHSHMIDRRRGTIRRSAGWRKTASRSSIRIAVMTRCRMTTGGVPFSPRHRRDWRTLWRRCRCGLPAPCVDRLVPAPPKPYPPRGPAEQSGTGPAHSDNVVPDRQKPRLAAPPRFDVPRQRQGSGAQDDHTAGRQDGRTAGRHDSRTTGRQDDRTAGRHDGRTARRQDDRTAGRHDSRTAGRHDHRTAGRHGSTGREEDEPCGGRAAEEECGWGRSGGSRSIGDALAGQAVGRAAVPRPRHLEPNVGRAGNLTPGQRHRAHCNDPFKNHLHRRRDRR</sequence>
<gene>
    <name evidence="2" type="ORF">SAMN06264365_101454</name>
</gene>
<keyword evidence="3" id="KW-1185">Reference proteome</keyword>
<accession>A0A238V2J7</accession>
<name>A0A238V2J7_9ACTN</name>
<dbReference type="AlphaFoldDB" id="A0A238V2J7"/>
<feature type="region of interest" description="Disordered" evidence="1">
    <location>
        <begin position="161"/>
        <end position="369"/>
    </location>
</feature>
<evidence type="ECO:0000313" key="3">
    <source>
        <dbReference type="Proteomes" id="UP000198415"/>
    </source>
</evidence>